<evidence type="ECO:0000313" key="10">
    <source>
        <dbReference type="Proteomes" id="UP000219285"/>
    </source>
</evidence>
<reference evidence="10" key="1">
    <citation type="submission" date="2014-12" db="EMBL/GenBank/DDBJ databases">
        <title>Complete genome sequence of a multi-drug resistant Klebsiella pneumoniae.</title>
        <authorList>
            <person name="Hua X."/>
            <person name="Chen Q."/>
            <person name="Li X."/>
            <person name="Feng Y."/>
            <person name="Ruan Z."/>
            <person name="Yu Y."/>
        </authorList>
    </citation>
    <scope>NUCLEOTIDE SEQUENCE [LARGE SCALE GENOMIC DNA]</scope>
    <source>
        <strain evidence="10">5.12</strain>
    </source>
</reference>
<dbReference type="Gene3D" id="2.60.120.200">
    <property type="match status" value="1"/>
</dbReference>
<feature type="active site" description="Proton acceptor" evidence="4">
    <location>
        <position position="57"/>
    </location>
</feature>
<dbReference type="SUPFAM" id="SSF75005">
    <property type="entry name" value="Arabinanase/levansucrase/invertase"/>
    <property type="match status" value="1"/>
</dbReference>
<dbReference type="InterPro" id="IPR023296">
    <property type="entry name" value="Glyco_hydro_beta-prop_sf"/>
</dbReference>
<dbReference type="InterPro" id="IPR013320">
    <property type="entry name" value="ConA-like_dom_sf"/>
</dbReference>
<dbReference type="InterPro" id="IPR006710">
    <property type="entry name" value="Glyco_hydro_43"/>
</dbReference>
<evidence type="ECO:0000313" key="9">
    <source>
        <dbReference type="EMBL" id="QJR81326.1"/>
    </source>
</evidence>
<reference evidence="9 10" key="2">
    <citation type="submission" date="2020-04" db="EMBL/GenBank/DDBJ databases">
        <title>Complete genome sequence of Alteromonas pelagimontana 5.12T.</title>
        <authorList>
            <person name="Sinha R.K."/>
            <person name="Krishnan K.P."/>
            <person name="Kurian J.P."/>
        </authorList>
    </citation>
    <scope>NUCLEOTIDE SEQUENCE [LARGE SCALE GENOMIC DNA]</scope>
    <source>
        <strain evidence="9 10">5.12</strain>
    </source>
</reference>
<sequence length="552" mass="61216">MKQLIGAIGICLLSNMAWSKGMAAFEWFEYKGNDKQFTEKLPENGFRNPILAGFYPDPSITRKGDDYYLVTSSFAYTPGLPIFHSKDLVHWEQVGHALSRPSQVEFAGLGLSRGIFAPTLRYHEGTFYLITTAVDAGGNFIITAKDPAGPWSDPIWLPEVGGIDPDIFFDGNGKAYITHNDEPPGTPLYEGHRALWMWELNLDEMKVVKGSRKLLVNGGVDLSAKPVWIEGPHIYKINGWYYLISAEGGTSVNHSVVVFRTRSLDSPFVPYKNNPILTQRDVKNTRVTSTGHADLIQTPDGNWWSVFLATRPYQENLYNTGRETYLLPVTWKDGWPHYLESKAPVPVTLAGPIGMQAGTQWPLTGNGTWRDNFDTTKLKPQWLGLNTFNRDWLTLADGKLQMAPITTTITDPAQSAFIGRRQQHQTFTATTQVQVPEDGIAAGLLVLQNRQANYFFAVRKEGQSWQGFVEKVVAGNAQNVASVALNVSAGELLQLKVEGNKGSLQFFIHQDGDHQDKWSPVGDAQDASILSTEKAGGFVGAMVGLHVREQAE</sequence>
<feature type="signal peptide" evidence="7">
    <location>
        <begin position="1"/>
        <end position="19"/>
    </location>
</feature>
<keyword evidence="10" id="KW-1185">Reference proteome</keyword>
<dbReference type="Gene3D" id="2.115.10.20">
    <property type="entry name" value="Glycosyl hydrolase domain, family 43"/>
    <property type="match status" value="1"/>
</dbReference>
<dbReference type="KEGG" id="apel:CA267_011325"/>
<keyword evidence="2 6" id="KW-0378">Hydrolase</keyword>
<feature type="site" description="Important for catalytic activity, responsible for pKa modulation of the active site Glu and correct orientation of both the proton donor and substrate" evidence="5">
    <location>
        <position position="164"/>
    </location>
</feature>
<evidence type="ECO:0000256" key="3">
    <source>
        <dbReference type="ARBA" id="ARBA00023295"/>
    </source>
</evidence>
<dbReference type="PANTHER" id="PTHR42812">
    <property type="entry name" value="BETA-XYLOSIDASE"/>
    <property type="match status" value="1"/>
</dbReference>
<dbReference type="AlphaFoldDB" id="A0A6M4MGI9"/>
<dbReference type="CDD" id="cd18617">
    <property type="entry name" value="GH43_XynB-like"/>
    <property type="match status" value="1"/>
</dbReference>
<dbReference type="GO" id="GO:0004553">
    <property type="term" value="F:hydrolase activity, hydrolyzing O-glycosyl compounds"/>
    <property type="evidence" value="ECO:0007669"/>
    <property type="project" value="InterPro"/>
</dbReference>
<feature type="active site" description="Proton donor" evidence="4">
    <location>
        <position position="230"/>
    </location>
</feature>
<comment type="similarity">
    <text evidence="1 6">Belongs to the glycosyl hydrolase 43 family.</text>
</comment>
<feature type="domain" description="Beta-xylosidase C-terminal Concanavalin A-like" evidence="8">
    <location>
        <begin position="370"/>
        <end position="546"/>
    </location>
</feature>
<evidence type="ECO:0000256" key="2">
    <source>
        <dbReference type="ARBA" id="ARBA00022801"/>
    </source>
</evidence>
<dbReference type="InterPro" id="IPR051795">
    <property type="entry name" value="Glycosyl_Hydrlase_43"/>
</dbReference>
<dbReference type="EMBL" id="CP052766">
    <property type="protein sequence ID" value="QJR81326.1"/>
    <property type="molecule type" value="Genomic_DNA"/>
</dbReference>
<evidence type="ECO:0000259" key="8">
    <source>
        <dbReference type="Pfam" id="PF17851"/>
    </source>
</evidence>
<evidence type="ECO:0000256" key="5">
    <source>
        <dbReference type="PIRSR" id="PIRSR606710-2"/>
    </source>
</evidence>
<keyword evidence="3 6" id="KW-0326">Glycosidase</keyword>
<dbReference type="OrthoDB" id="9801455at2"/>
<organism evidence="9 10">
    <name type="scientific">Alteromonas pelagimontana</name>
    <dbReference type="NCBI Taxonomy" id="1858656"/>
    <lineage>
        <taxon>Bacteria</taxon>
        <taxon>Pseudomonadati</taxon>
        <taxon>Pseudomonadota</taxon>
        <taxon>Gammaproteobacteria</taxon>
        <taxon>Alteromonadales</taxon>
        <taxon>Alteromonadaceae</taxon>
        <taxon>Alteromonas/Salinimonas group</taxon>
        <taxon>Alteromonas</taxon>
    </lineage>
</organism>
<feature type="chain" id="PRO_5029004723" evidence="7">
    <location>
        <begin position="20"/>
        <end position="552"/>
    </location>
</feature>
<evidence type="ECO:0000256" key="1">
    <source>
        <dbReference type="ARBA" id="ARBA00009865"/>
    </source>
</evidence>
<accession>A0A6M4MGI9</accession>
<dbReference type="PANTHER" id="PTHR42812:SF12">
    <property type="entry name" value="BETA-XYLOSIDASE-RELATED"/>
    <property type="match status" value="1"/>
</dbReference>
<dbReference type="GO" id="GO:0005975">
    <property type="term" value="P:carbohydrate metabolic process"/>
    <property type="evidence" value="ECO:0007669"/>
    <property type="project" value="InterPro"/>
</dbReference>
<proteinExistence type="inferred from homology"/>
<dbReference type="SUPFAM" id="SSF49899">
    <property type="entry name" value="Concanavalin A-like lectins/glucanases"/>
    <property type="match status" value="1"/>
</dbReference>
<dbReference type="Proteomes" id="UP000219285">
    <property type="component" value="Chromosome"/>
</dbReference>
<name>A0A6M4MGI9_9ALTE</name>
<evidence type="ECO:0000256" key="6">
    <source>
        <dbReference type="RuleBase" id="RU361187"/>
    </source>
</evidence>
<keyword evidence="7" id="KW-0732">Signal</keyword>
<dbReference type="Pfam" id="PF17851">
    <property type="entry name" value="GH43_C2"/>
    <property type="match status" value="1"/>
</dbReference>
<evidence type="ECO:0000256" key="4">
    <source>
        <dbReference type="PIRSR" id="PIRSR606710-1"/>
    </source>
</evidence>
<dbReference type="InterPro" id="IPR041542">
    <property type="entry name" value="GH43_C2"/>
</dbReference>
<dbReference type="RefSeq" id="WP_075607381.1">
    <property type="nucleotide sequence ID" value="NZ_CP052766.1"/>
</dbReference>
<evidence type="ECO:0000256" key="7">
    <source>
        <dbReference type="SAM" id="SignalP"/>
    </source>
</evidence>
<gene>
    <name evidence="9" type="ORF">CA267_011325</name>
</gene>
<dbReference type="Pfam" id="PF04616">
    <property type="entry name" value="Glyco_hydro_43"/>
    <property type="match status" value="1"/>
</dbReference>
<protein>
    <submittedName>
        <fullName evidence="9">Glycoside hydrolase family 43 protein</fullName>
    </submittedName>
</protein>